<name>A0ABT1W930_9PROT</name>
<accession>A0ABT1W930</accession>
<gene>
    <name evidence="9" type="ORF">NFI95_09045</name>
</gene>
<dbReference type="Pfam" id="PF04403">
    <property type="entry name" value="PqiA"/>
    <property type="match status" value="2"/>
</dbReference>
<feature type="transmembrane region" description="Helical" evidence="8">
    <location>
        <begin position="348"/>
        <end position="375"/>
    </location>
</feature>
<comment type="subcellular location">
    <subcellularLocation>
        <location evidence="1">Cell inner membrane</location>
    </subcellularLocation>
</comment>
<feature type="transmembrane region" description="Helical" evidence="8">
    <location>
        <begin position="124"/>
        <end position="151"/>
    </location>
</feature>
<dbReference type="InterPro" id="IPR007498">
    <property type="entry name" value="PqiA-like"/>
</dbReference>
<evidence type="ECO:0000313" key="9">
    <source>
        <dbReference type="EMBL" id="MCQ8278596.1"/>
    </source>
</evidence>
<keyword evidence="6 8" id="KW-0472">Membrane</keyword>
<keyword evidence="4 8" id="KW-0812">Transmembrane</keyword>
<keyword evidence="5 8" id="KW-1133">Transmembrane helix</keyword>
<sequence length="485" mass="53201">MPDAGVSARPGRRPITGFRIGAPRKTRSIHLHAIDGLCECPSCGFYQRIPDLEPGQVADCRRCHGQLGRRRPNPTVSTPLAFCVASLVLYLVAISLPMMTLDLYGRIHTVSLVTGPFELWREGWSLVAVLVLAATAIVPPITVVLMLFILIGASRETLPNWAPRLMRRYDQLRPWSMVEVYMLGIFVAYTKLIDLAHVELGPAVYALAALMITQAATDSTFDVDKVWCKRRVSRFVRLPNGRRVVVSTVDSSEHPLPPAGHLVSCTSCGLVCASEIKLPKTGVLGNCPRCHAPVSVRKPQSLSRCVVLLACAVVLYIPANLFPVMTIVKLNRGGGHTILNGVRELYEAGMLPLALLVFFASITVPVLKIVGLALMCLGTWRRSDMRLRDRTRLYRLVVLIGRWSMIDVFMISILVALVRYSGLAHITAEPGMFAFAAVVVLTIFAADCFDPRTMWDAANMNGAAMAPDPHPGKRSTPPQTEPVHA</sequence>
<dbReference type="InterPro" id="IPR051800">
    <property type="entry name" value="PqiA-PqiB_transport"/>
</dbReference>
<keyword evidence="3" id="KW-0997">Cell inner membrane</keyword>
<evidence type="ECO:0000256" key="7">
    <source>
        <dbReference type="SAM" id="MobiDB-lite"/>
    </source>
</evidence>
<feature type="transmembrane region" description="Helical" evidence="8">
    <location>
        <begin position="79"/>
        <end position="104"/>
    </location>
</feature>
<dbReference type="RefSeq" id="WP_422864073.1">
    <property type="nucleotide sequence ID" value="NZ_JAMSKV010000006.1"/>
</dbReference>
<evidence type="ECO:0000256" key="2">
    <source>
        <dbReference type="ARBA" id="ARBA00022475"/>
    </source>
</evidence>
<dbReference type="EMBL" id="JAMSKV010000006">
    <property type="protein sequence ID" value="MCQ8278596.1"/>
    <property type="molecule type" value="Genomic_DNA"/>
</dbReference>
<reference evidence="9 10" key="1">
    <citation type="submission" date="2022-06" db="EMBL/GenBank/DDBJ databases">
        <title>Endosaccharibacter gen. nov., sp. nov., endophytic bacteria isolated from sugarcane.</title>
        <authorList>
            <person name="Pitiwittayakul N."/>
            <person name="Yukphan P."/>
            <person name="Charoenyingcharoen P."/>
            <person name="Tanasupawat S."/>
        </authorList>
    </citation>
    <scope>NUCLEOTIDE SEQUENCE [LARGE SCALE GENOMIC DNA]</scope>
    <source>
        <strain evidence="9 10">KSS8</strain>
    </source>
</reference>
<keyword evidence="10" id="KW-1185">Reference proteome</keyword>
<evidence type="ECO:0000256" key="6">
    <source>
        <dbReference type="ARBA" id="ARBA00023136"/>
    </source>
</evidence>
<evidence type="ECO:0000256" key="5">
    <source>
        <dbReference type="ARBA" id="ARBA00022989"/>
    </source>
</evidence>
<feature type="transmembrane region" description="Helical" evidence="8">
    <location>
        <begin position="430"/>
        <end position="449"/>
    </location>
</feature>
<evidence type="ECO:0000256" key="8">
    <source>
        <dbReference type="SAM" id="Phobius"/>
    </source>
</evidence>
<protein>
    <submittedName>
        <fullName evidence="9">Paraquat-inducible protein A</fullName>
    </submittedName>
</protein>
<feature type="transmembrane region" description="Helical" evidence="8">
    <location>
        <begin position="305"/>
        <end position="328"/>
    </location>
</feature>
<feature type="transmembrane region" description="Helical" evidence="8">
    <location>
        <begin position="396"/>
        <end position="418"/>
    </location>
</feature>
<keyword evidence="2" id="KW-1003">Cell membrane</keyword>
<comment type="caution">
    <text evidence="9">The sequence shown here is derived from an EMBL/GenBank/DDBJ whole genome shotgun (WGS) entry which is preliminary data.</text>
</comment>
<evidence type="ECO:0000256" key="1">
    <source>
        <dbReference type="ARBA" id="ARBA00004533"/>
    </source>
</evidence>
<dbReference type="Proteomes" id="UP001524587">
    <property type="component" value="Unassembled WGS sequence"/>
</dbReference>
<proteinExistence type="predicted"/>
<dbReference type="PANTHER" id="PTHR30462:SF3">
    <property type="entry name" value="INTERMEMBRANE TRANSPORT PROTEIN PQIA"/>
    <property type="match status" value="1"/>
</dbReference>
<evidence type="ECO:0000256" key="3">
    <source>
        <dbReference type="ARBA" id="ARBA00022519"/>
    </source>
</evidence>
<evidence type="ECO:0000256" key="4">
    <source>
        <dbReference type="ARBA" id="ARBA00022692"/>
    </source>
</evidence>
<feature type="region of interest" description="Disordered" evidence="7">
    <location>
        <begin position="466"/>
        <end position="485"/>
    </location>
</feature>
<organism evidence="9 10">
    <name type="scientific">Endosaccharibacter trunci</name>
    <dbReference type="NCBI Taxonomy" id="2812733"/>
    <lineage>
        <taxon>Bacteria</taxon>
        <taxon>Pseudomonadati</taxon>
        <taxon>Pseudomonadota</taxon>
        <taxon>Alphaproteobacteria</taxon>
        <taxon>Acetobacterales</taxon>
        <taxon>Acetobacteraceae</taxon>
        <taxon>Endosaccharibacter</taxon>
    </lineage>
</organism>
<dbReference type="PANTHER" id="PTHR30462">
    <property type="entry name" value="INTERMEMBRANE TRANSPORT PROTEIN PQIB-RELATED"/>
    <property type="match status" value="1"/>
</dbReference>
<evidence type="ECO:0000313" key="10">
    <source>
        <dbReference type="Proteomes" id="UP001524587"/>
    </source>
</evidence>